<dbReference type="Pfam" id="PF00015">
    <property type="entry name" value="MCPsignal"/>
    <property type="match status" value="1"/>
</dbReference>
<dbReference type="SUPFAM" id="SSF103190">
    <property type="entry name" value="Sensory domain-like"/>
    <property type="match status" value="1"/>
</dbReference>
<evidence type="ECO:0000259" key="11">
    <source>
        <dbReference type="PROSITE" id="PS50111"/>
    </source>
</evidence>
<dbReference type="AlphaFoldDB" id="A0A1W1ZKI3"/>
<dbReference type="InterPro" id="IPR029151">
    <property type="entry name" value="Sensor-like_sf"/>
</dbReference>
<evidence type="ECO:0000256" key="6">
    <source>
        <dbReference type="ARBA" id="ARBA00023136"/>
    </source>
</evidence>
<dbReference type="Pfam" id="PF00672">
    <property type="entry name" value="HAMP"/>
    <property type="match status" value="1"/>
</dbReference>
<sequence length="649" mass="69705">MKKNIIILLMLVSGIPLLVSTFISHSLFAKPLEADYYAINASKVEVFKTETQSYINRHMEIIKAVSRTAAVKNLDLPATKQLLADFKKTYSNIDMVVSNTKGSQIVRGDDAKLVNVSSRFFYQEAMKGTDEVISEVLISSRDGQPVVVLATPIRADNGTVIGVLQANLYLNIFKDFVVNRSTNGVTAYILDQDGKIIVHPTAQVAGERTDMSKLSFIQNALKGQSGSEEIAGENGVRKLASYVYDPKTRWIICMEKNYEEYDAVSKGMLLTNLMVLVITIIVVIFVSIVVSNRITKPITQLVSATETLKNGNLNIKITNQSNDEIGKLAQNFDAMVNGLKALLKNVSVSTQVVSAAAQQLTASAEQSAATAEQVTTAITDISESAEKQVTTANDTTGIVTQIVADIQQIVSDSSTVVAVSVETAQLAANGGKSIENAVAQMQSIETSVENSAAVVTKLGERSTEIGQIIDTISGIASQTNLLALNAAIEAARAGEQGRGFAVVADEVRKLAEQSGNATKQIAFLIGEIQADTNKAVVAMNQGNDEVKRGTNIVSEAGQTFAEIIAMTNQVSDQIRVISSSIEHMALNSEKIVAAIKDIDNMSKNNANQTMQVSAATQEQVASIDEIRKASQSLVETADELQNAINKFSL</sequence>
<dbReference type="CDD" id="cd06225">
    <property type="entry name" value="HAMP"/>
    <property type="match status" value="1"/>
</dbReference>
<dbReference type="PANTHER" id="PTHR32089:SF114">
    <property type="entry name" value="METHYL-ACCEPTING CHEMOTAXIS PROTEIN MCPB"/>
    <property type="match status" value="1"/>
</dbReference>
<dbReference type="InterPro" id="IPR004089">
    <property type="entry name" value="MCPsignal_dom"/>
</dbReference>
<keyword evidence="14" id="KW-1185">Reference proteome</keyword>
<gene>
    <name evidence="13" type="ORF">SAMN04488500_10428</name>
</gene>
<evidence type="ECO:0000256" key="1">
    <source>
        <dbReference type="ARBA" id="ARBA00004651"/>
    </source>
</evidence>
<evidence type="ECO:0000259" key="12">
    <source>
        <dbReference type="PROSITE" id="PS50885"/>
    </source>
</evidence>
<feature type="domain" description="Methyl-accepting transducer" evidence="11">
    <location>
        <begin position="363"/>
        <end position="599"/>
    </location>
</feature>
<dbReference type="Pfam" id="PF02743">
    <property type="entry name" value="dCache_1"/>
    <property type="match status" value="1"/>
</dbReference>
<organism evidence="13 14">
    <name type="scientific">Sporomusa malonica</name>
    <dbReference type="NCBI Taxonomy" id="112901"/>
    <lineage>
        <taxon>Bacteria</taxon>
        <taxon>Bacillati</taxon>
        <taxon>Bacillota</taxon>
        <taxon>Negativicutes</taxon>
        <taxon>Selenomonadales</taxon>
        <taxon>Sporomusaceae</taxon>
        <taxon>Sporomusa</taxon>
    </lineage>
</organism>
<evidence type="ECO:0000256" key="7">
    <source>
        <dbReference type="ARBA" id="ARBA00023224"/>
    </source>
</evidence>
<evidence type="ECO:0000256" key="10">
    <source>
        <dbReference type="SAM" id="Phobius"/>
    </source>
</evidence>
<dbReference type="PROSITE" id="PS50885">
    <property type="entry name" value="HAMP"/>
    <property type="match status" value="1"/>
</dbReference>
<dbReference type="PANTHER" id="PTHR32089">
    <property type="entry name" value="METHYL-ACCEPTING CHEMOTAXIS PROTEIN MCPB"/>
    <property type="match status" value="1"/>
</dbReference>
<dbReference type="CDD" id="cd18774">
    <property type="entry name" value="PDC2_HK_sensor"/>
    <property type="match status" value="1"/>
</dbReference>
<accession>A0A1W1ZKI3</accession>
<name>A0A1W1ZKI3_9FIRM</name>
<dbReference type="CDD" id="cd11386">
    <property type="entry name" value="MCP_signal"/>
    <property type="match status" value="1"/>
</dbReference>
<keyword evidence="3" id="KW-0145">Chemotaxis</keyword>
<evidence type="ECO:0000256" key="9">
    <source>
        <dbReference type="PROSITE-ProRule" id="PRU00284"/>
    </source>
</evidence>
<dbReference type="GO" id="GO:0005886">
    <property type="term" value="C:plasma membrane"/>
    <property type="evidence" value="ECO:0007669"/>
    <property type="project" value="UniProtKB-SubCell"/>
</dbReference>
<dbReference type="EMBL" id="FWXI01000004">
    <property type="protein sequence ID" value="SMC49055.1"/>
    <property type="molecule type" value="Genomic_DNA"/>
</dbReference>
<dbReference type="SUPFAM" id="SSF58104">
    <property type="entry name" value="Methyl-accepting chemotaxis protein (MCP) signaling domain"/>
    <property type="match status" value="1"/>
</dbReference>
<dbReference type="SMART" id="SM00304">
    <property type="entry name" value="HAMP"/>
    <property type="match status" value="2"/>
</dbReference>
<dbReference type="Proteomes" id="UP000192738">
    <property type="component" value="Unassembled WGS sequence"/>
</dbReference>
<dbReference type="GO" id="GO:0006935">
    <property type="term" value="P:chemotaxis"/>
    <property type="evidence" value="ECO:0007669"/>
    <property type="project" value="UniProtKB-KW"/>
</dbReference>
<comment type="subcellular location">
    <subcellularLocation>
        <location evidence="1">Cell membrane</location>
        <topology evidence="1">Multi-pass membrane protein</topology>
    </subcellularLocation>
</comment>
<keyword evidence="5 10" id="KW-1133">Transmembrane helix</keyword>
<evidence type="ECO:0000256" key="8">
    <source>
        <dbReference type="ARBA" id="ARBA00029447"/>
    </source>
</evidence>
<evidence type="ECO:0000313" key="13">
    <source>
        <dbReference type="EMBL" id="SMC49055.1"/>
    </source>
</evidence>
<dbReference type="CDD" id="cd12914">
    <property type="entry name" value="PDC1_DGC_like"/>
    <property type="match status" value="1"/>
</dbReference>
<keyword evidence="7 9" id="KW-0807">Transducer</keyword>
<dbReference type="PROSITE" id="PS50111">
    <property type="entry name" value="CHEMOTAXIS_TRANSDUC_2"/>
    <property type="match status" value="1"/>
</dbReference>
<evidence type="ECO:0000256" key="3">
    <source>
        <dbReference type="ARBA" id="ARBA00022500"/>
    </source>
</evidence>
<feature type="domain" description="HAMP" evidence="12">
    <location>
        <begin position="292"/>
        <end position="344"/>
    </location>
</feature>
<dbReference type="SMART" id="SM00283">
    <property type="entry name" value="MA"/>
    <property type="match status" value="1"/>
</dbReference>
<evidence type="ECO:0000256" key="4">
    <source>
        <dbReference type="ARBA" id="ARBA00022692"/>
    </source>
</evidence>
<dbReference type="InterPro" id="IPR003660">
    <property type="entry name" value="HAMP_dom"/>
</dbReference>
<dbReference type="InterPro" id="IPR033479">
    <property type="entry name" value="dCache_1"/>
</dbReference>
<dbReference type="STRING" id="112901.SAMN04488500_10428"/>
<proteinExistence type="inferred from homology"/>
<dbReference type="Gene3D" id="1.10.287.950">
    <property type="entry name" value="Methyl-accepting chemotaxis protein"/>
    <property type="match status" value="1"/>
</dbReference>
<dbReference type="GO" id="GO:0007165">
    <property type="term" value="P:signal transduction"/>
    <property type="evidence" value="ECO:0007669"/>
    <property type="project" value="UniProtKB-KW"/>
</dbReference>
<keyword evidence="4 10" id="KW-0812">Transmembrane</keyword>
<protein>
    <submittedName>
        <fullName evidence="13">Methyl-accepting chemotaxis sensory transducer with Cache sensor</fullName>
    </submittedName>
</protein>
<comment type="similarity">
    <text evidence="8">Belongs to the methyl-accepting chemotaxis (MCP) protein family.</text>
</comment>
<feature type="transmembrane region" description="Helical" evidence="10">
    <location>
        <begin position="269"/>
        <end position="290"/>
    </location>
</feature>
<evidence type="ECO:0000256" key="2">
    <source>
        <dbReference type="ARBA" id="ARBA00022475"/>
    </source>
</evidence>
<dbReference type="RefSeq" id="WP_176215407.1">
    <property type="nucleotide sequence ID" value="NZ_CP155572.1"/>
</dbReference>
<dbReference type="Gene3D" id="3.30.450.20">
    <property type="entry name" value="PAS domain"/>
    <property type="match status" value="1"/>
</dbReference>
<keyword evidence="2" id="KW-1003">Cell membrane</keyword>
<keyword evidence="6 10" id="KW-0472">Membrane</keyword>
<dbReference type="Gene3D" id="6.10.340.10">
    <property type="match status" value="1"/>
</dbReference>
<reference evidence="13 14" key="1">
    <citation type="submission" date="2017-04" db="EMBL/GenBank/DDBJ databases">
        <authorList>
            <person name="Afonso C.L."/>
            <person name="Miller P.J."/>
            <person name="Scott M.A."/>
            <person name="Spackman E."/>
            <person name="Goraichik I."/>
            <person name="Dimitrov K.M."/>
            <person name="Suarez D.L."/>
            <person name="Swayne D.E."/>
        </authorList>
    </citation>
    <scope>NUCLEOTIDE SEQUENCE [LARGE SCALE GENOMIC DNA]</scope>
    <source>
        <strain evidence="13 14">DSM 5090</strain>
    </source>
</reference>
<evidence type="ECO:0000313" key="14">
    <source>
        <dbReference type="Proteomes" id="UP000192738"/>
    </source>
</evidence>
<evidence type="ECO:0000256" key="5">
    <source>
        <dbReference type="ARBA" id="ARBA00022989"/>
    </source>
</evidence>